<accession>A0ABV6Z612</accession>
<name>A0ABV6Z612_UNCC1</name>
<comment type="caution">
    <text evidence="1">The sequence shown here is derived from an EMBL/GenBank/DDBJ whole genome shotgun (WGS) entry which is preliminary data.</text>
</comment>
<dbReference type="EMBL" id="JBHPBY010000633">
    <property type="protein sequence ID" value="MFC1853880.1"/>
    <property type="molecule type" value="Genomic_DNA"/>
</dbReference>
<protein>
    <submittedName>
        <fullName evidence="1">Uncharacterized protein</fullName>
    </submittedName>
</protein>
<organism evidence="1 2">
    <name type="scientific">candidate division CSSED10-310 bacterium</name>
    <dbReference type="NCBI Taxonomy" id="2855610"/>
    <lineage>
        <taxon>Bacteria</taxon>
        <taxon>Bacteria division CSSED10-310</taxon>
    </lineage>
</organism>
<keyword evidence="2" id="KW-1185">Reference proteome</keyword>
<gene>
    <name evidence="1" type="ORF">ACFL27_27160</name>
</gene>
<evidence type="ECO:0000313" key="2">
    <source>
        <dbReference type="Proteomes" id="UP001594351"/>
    </source>
</evidence>
<dbReference type="Proteomes" id="UP001594351">
    <property type="component" value="Unassembled WGS sequence"/>
</dbReference>
<sequence length="83" mass="10133">MDAYLLLYYDRLSIQFDTRIDLLLLRKIAAPIWTNDTYCNKNSNRIRSRIVSKGWWEFTLRLDAFGIKMKEFVDENLYFSQWQ</sequence>
<proteinExistence type="predicted"/>
<evidence type="ECO:0000313" key="1">
    <source>
        <dbReference type="EMBL" id="MFC1853880.1"/>
    </source>
</evidence>
<reference evidence="1 2" key="1">
    <citation type="submission" date="2024-09" db="EMBL/GenBank/DDBJ databases">
        <title>Laminarin stimulates single cell rates of sulfate reduction while oxygen inhibits transcriptomic activity in coastal marine sediment.</title>
        <authorList>
            <person name="Lindsay M."/>
            <person name="Orcutt B."/>
            <person name="Emerson D."/>
            <person name="Stepanauskas R."/>
            <person name="D'Angelo T."/>
        </authorList>
    </citation>
    <scope>NUCLEOTIDE SEQUENCE [LARGE SCALE GENOMIC DNA]</scope>
    <source>
        <strain evidence="1">SAG AM-311-K15</strain>
    </source>
</reference>